<proteinExistence type="predicted"/>
<feature type="transmembrane region" description="Helical" evidence="1">
    <location>
        <begin position="88"/>
        <end position="109"/>
    </location>
</feature>
<keyword evidence="1" id="KW-1133">Transmembrane helix</keyword>
<keyword evidence="3" id="KW-1185">Reference proteome</keyword>
<dbReference type="InterPro" id="IPR004690">
    <property type="entry name" value="Maln_transptMadL"/>
</dbReference>
<dbReference type="RefSeq" id="WP_187466196.1">
    <property type="nucleotide sequence ID" value="NZ_JACSIT010000091.1"/>
</dbReference>
<feature type="transmembrane region" description="Helical" evidence="1">
    <location>
        <begin position="33"/>
        <end position="50"/>
    </location>
</feature>
<evidence type="ECO:0000313" key="2">
    <source>
        <dbReference type="EMBL" id="MBC6994109.1"/>
    </source>
</evidence>
<dbReference type="GO" id="GO:0016020">
    <property type="term" value="C:membrane"/>
    <property type="evidence" value="ECO:0007669"/>
    <property type="project" value="InterPro"/>
</dbReference>
<evidence type="ECO:0000256" key="1">
    <source>
        <dbReference type="SAM" id="Phobius"/>
    </source>
</evidence>
<evidence type="ECO:0000313" key="3">
    <source>
        <dbReference type="Proteomes" id="UP000650081"/>
    </source>
</evidence>
<protein>
    <submittedName>
        <fullName evidence="2">Malonate transporter subunit MadL</fullName>
    </submittedName>
</protein>
<accession>A0A923PIV1</accession>
<keyword evidence="1" id="KW-0472">Membrane</keyword>
<dbReference type="Pfam" id="PF03817">
    <property type="entry name" value="MadL"/>
    <property type="match status" value="1"/>
</dbReference>
<organism evidence="2 3">
    <name type="scientific">Neolewinella lacunae</name>
    <dbReference type="NCBI Taxonomy" id="1517758"/>
    <lineage>
        <taxon>Bacteria</taxon>
        <taxon>Pseudomonadati</taxon>
        <taxon>Bacteroidota</taxon>
        <taxon>Saprospiria</taxon>
        <taxon>Saprospirales</taxon>
        <taxon>Lewinellaceae</taxon>
        <taxon>Neolewinella</taxon>
    </lineage>
</organism>
<reference evidence="2" key="1">
    <citation type="submission" date="2020-08" db="EMBL/GenBank/DDBJ databases">
        <title>Lewinella bacteria from marine environments.</title>
        <authorList>
            <person name="Zhong Y."/>
        </authorList>
    </citation>
    <scope>NUCLEOTIDE SEQUENCE</scope>
    <source>
        <strain evidence="2">KCTC 42187</strain>
    </source>
</reference>
<dbReference type="Proteomes" id="UP000650081">
    <property type="component" value="Unassembled WGS sequence"/>
</dbReference>
<dbReference type="AlphaFoldDB" id="A0A923PIV1"/>
<name>A0A923PIV1_9BACT</name>
<comment type="caution">
    <text evidence="2">The sequence shown here is derived from an EMBL/GenBank/DDBJ whole genome shotgun (WGS) entry which is preliminary data.</text>
</comment>
<sequence length="132" mass="13865">MKIYGVALLAACFLIGKLLGNLLGQLINIDSDIGGVGFAMFLLMAANIYLRRKNLLPPETESGILFWSAMYIPIIVAMAATLNVRAALSGGFVTLAAGVGVTVACMLLVPVLSKIGRGDENALPQSPEDGDR</sequence>
<feature type="transmembrane region" description="Helical" evidence="1">
    <location>
        <begin position="62"/>
        <end position="82"/>
    </location>
</feature>
<gene>
    <name evidence="2" type="primary">madL</name>
    <name evidence="2" type="ORF">H9S92_08050</name>
</gene>
<feature type="transmembrane region" description="Helical" evidence="1">
    <location>
        <begin position="7"/>
        <end position="27"/>
    </location>
</feature>
<dbReference type="NCBIfam" id="TIGR00807">
    <property type="entry name" value="malonate_madL"/>
    <property type="match status" value="1"/>
</dbReference>
<dbReference type="EMBL" id="JACSIT010000091">
    <property type="protein sequence ID" value="MBC6994109.1"/>
    <property type="molecule type" value="Genomic_DNA"/>
</dbReference>
<keyword evidence="1" id="KW-0812">Transmembrane</keyword>